<keyword evidence="1" id="KW-0472">Membrane</keyword>
<dbReference type="Pfam" id="PF08308">
    <property type="entry name" value="PEGA"/>
    <property type="match status" value="1"/>
</dbReference>
<gene>
    <name evidence="3" type="ORF">UX45_C0012G0030</name>
</gene>
<evidence type="ECO:0000313" key="3">
    <source>
        <dbReference type="EMBL" id="KKU32989.1"/>
    </source>
</evidence>
<sequence length="474" mass="53344">MLPGYRVKQGASKRKIKRDESVEVRYNANILSMPPLFRRILFYLFLFCFLISAPLAVLYTAGYRYDVGSGMVIKTGVLSLESAPKGATVRIDDIEAKEKTPAIINTIIPGEHDVQIIKDGYLPWEKTLRVQSNQTTFASATLFLVDAPQLFSSLTPTFATTSPNREEVAFVTRNEETTDVWRLTANATSPFLIASFPSSKKITKILWSPEARYLLLQTTDLEKPFSIYTRDGDSLLNPSQLFETITALWWDVGQDGFLFLTTDTKQVRLNIANGLFDFLDLPCEAARTVSQGLVIVQQTIERASLIRTQNGESTILAYLPSGNYQFHSSPDHVFLLEDTRHQRILLLDARGGDQPILLNDEATLWQWNQQGHLLVSDGFDLHVYDSYAHTDTLLTRTSEHMSALIWYATGTDVVFCLPSTIQAVEIDERGSRHAPLLAVDTSCTNLWMDTDGKTLSFFGTIGGERGWFEKKMQE</sequence>
<keyword evidence="1" id="KW-1133">Transmembrane helix</keyword>
<dbReference type="Proteomes" id="UP000034705">
    <property type="component" value="Unassembled WGS sequence"/>
</dbReference>
<evidence type="ECO:0000313" key="4">
    <source>
        <dbReference type="Proteomes" id="UP000034705"/>
    </source>
</evidence>
<feature type="transmembrane region" description="Helical" evidence="1">
    <location>
        <begin position="40"/>
        <end position="61"/>
    </location>
</feature>
<proteinExistence type="predicted"/>
<dbReference type="SUPFAM" id="SSF82171">
    <property type="entry name" value="DPP6 N-terminal domain-like"/>
    <property type="match status" value="1"/>
</dbReference>
<name>A0A0G1PJJ6_9BACT</name>
<reference evidence="3 4" key="1">
    <citation type="journal article" date="2015" name="Nature">
        <title>rRNA introns, odd ribosomes, and small enigmatic genomes across a large radiation of phyla.</title>
        <authorList>
            <person name="Brown C.T."/>
            <person name="Hug L.A."/>
            <person name="Thomas B.C."/>
            <person name="Sharon I."/>
            <person name="Castelle C.J."/>
            <person name="Singh A."/>
            <person name="Wilkins M.J."/>
            <person name="Williams K.H."/>
            <person name="Banfield J.F."/>
        </authorList>
    </citation>
    <scope>NUCLEOTIDE SEQUENCE [LARGE SCALE GENOMIC DNA]</scope>
</reference>
<keyword evidence="1" id="KW-0812">Transmembrane</keyword>
<dbReference type="InterPro" id="IPR013229">
    <property type="entry name" value="PEGA"/>
</dbReference>
<comment type="caution">
    <text evidence="3">The sequence shown here is derived from an EMBL/GenBank/DDBJ whole genome shotgun (WGS) entry which is preliminary data.</text>
</comment>
<dbReference type="EMBL" id="LCMG01000012">
    <property type="protein sequence ID" value="KKU32989.1"/>
    <property type="molecule type" value="Genomic_DNA"/>
</dbReference>
<feature type="domain" description="PEGA" evidence="2">
    <location>
        <begin position="76"/>
        <end position="142"/>
    </location>
</feature>
<evidence type="ECO:0000256" key="1">
    <source>
        <dbReference type="SAM" id="Phobius"/>
    </source>
</evidence>
<protein>
    <recommendedName>
        <fullName evidence="2">PEGA domain-containing protein</fullName>
    </recommendedName>
</protein>
<evidence type="ECO:0000259" key="2">
    <source>
        <dbReference type="Pfam" id="PF08308"/>
    </source>
</evidence>
<dbReference type="AlphaFoldDB" id="A0A0G1PJJ6"/>
<accession>A0A0G1PJJ6</accession>
<organism evidence="3 4">
    <name type="scientific">Candidatus Uhrbacteria bacterium GW2011_GWF2_46_218</name>
    <dbReference type="NCBI Taxonomy" id="1619001"/>
    <lineage>
        <taxon>Bacteria</taxon>
        <taxon>Candidatus Uhriibacteriota</taxon>
    </lineage>
</organism>